<dbReference type="GO" id="GO:0034399">
    <property type="term" value="C:nuclear periphery"/>
    <property type="evidence" value="ECO:0007669"/>
    <property type="project" value="TreeGrafter"/>
</dbReference>
<protein>
    <recommendedName>
        <fullName evidence="1">Anaphase-promoting complex subunit 4</fullName>
    </recommendedName>
</protein>
<dbReference type="EMBL" id="BTGB01000005">
    <property type="protein sequence ID" value="GMM47320.1"/>
    <property type="molecule type" value="Genomic_DNA"/>
</dbReference>
<dbReference type="InterPro" id="IPR024790">
    <property type="entry name" value="APC4_long_dom"/>
</dbReference>
<dbReference type="GO" id="GO:0031145">
    <property type="term" value="P:anaphase-promoting complex-dependent catabolic process"/>
    <property type="evidence" value="ECO:0007669"/>
    <property type="project" value="InterPro"/>
</dbReference>
<feature type="region of interest" description="Disordered" evidence="6">
    <location>
        <begin position="153"/>
        <end position="191"/>
    </location>
</feature>
<dbReference type="InterPro" id="IPR015943">
    <property type="entry name" value="WD40/YVTN_repeat-like_dom_sf"/>
</dbReference>
<feature type="domain" description="Anaphase-promoting complex subunit 4-like WD40" evidence="7">
    <location>
        <begin position="20"/>
        <end position="116"/>
    </location>
</feature>
<comment type="caution">
    <text evidence="9">The sequence shown here is derived from an EMBL/GenBank/DDBJ whole genome shotgun (WGS) entry which is preliminary data.</text>
</comment>
<evidence type="ECO:0000256" key="4">
    <source>
        <dbReference type="ARBA" id="ARBA00022786"/>
    </source>
</evidence>
<evidence type="ECO:0000313" key="9">
    <source>
        <dbReference type="EMBL" id="GMM47320.1"/>
    </source>
</evidence>
<dbReference type="Proteomes" id="UP001378960">
    <property type="component" value="Unassembled WGS sequence"/>
</dbReference>
<feature type="compositionally biased region" description="Polar residues" evidence="6">
    <location>
        <begin position="162"/>
        <end position="171"/>
    </location>
</feature>
<dbReference type="GO" id="GO:0070979">
    <property type="term" value="P:protein K11-linked ubiquitination"/>
    <property type="evidence" value="ECO:0007669"/>
    <property type="project" value="TreeGrafter"/>
</dbReference>
<reference evidence="9 10" key="1">
    <citation type="journal article" date="2023" name="Elife">
        <title>Identification of key yeast species and microbe-microbe interactions impacting larval growth of Drosophila in the wild.</title>
        <authorList>
            <person name="Mure A."/>
            <person name="Sugiura Y."/>
            <person name="Maeda R."/>
            <person name="Honda K."/>
            <person name="Sakurai N."/>
            <person name="Takahashi Y."/>
            <person name="Watada M."/>
            <person name="Katoh T."/>
            <person name="Gotoh A."/>
            <person name="Gotoh Y."/>
            <person name="Taniguchi I."/>
            <person name="Nakamura K."/>
            <person name="Hayashi T."/>
            <person name="Katayama T."/>
            <person name="Uemura T."/>
            <person name="Hattori Y."/>
        </authorList>
    </citation>
    <scope>NUCLEOTIDE SEQUENCE [LARGE SCALE GENOMIC DNA]</scope>
    <source>
        <strain evidence="9 10">PK-24</strain>
    </source>
</reference>
<organism evidence="9 10">
    <name type="scientific">Pichia kluyveri</name>
    <name type="common">Yeast</name>
    <dbReference type="NCBI Taxonomy" id="36015"/>
    <lineage>
        <taxon>Eukaryota</taxon>
        <taxon>Fungi</taxon>
        <taxon>Dikarya</taxon>
        <taxon>Ascomycota</taxon>
        <taxon>Saccharomycotina</taxon>
        <taxon>Pichiomycetes</taxon>
        <taxon>Pichiales</taxon>
        <taxon>Pichiaceae</taxon>
        <taxon>Pichia</taxon>
    </lineage>
</organism>
<evidence type="ECO:0000256" key="3">
    <source>
        <dbReference type="ARBA" id="ARBA00022776"/>
    </source>
</evidence>
<dbReference type="SUPFAM" id="SSF50978">
    <property type="entry name" value="WD40 repeat-like"/>
    <property type="match status" value="1"/>
</dbReference>
<evidence type="ECO:0000259" key="8">
    <source>
        <dbReference type="Pfam" id="PF12896"/>
    </source>
</evidence>
<evidence type="ECO:0000259" key="7">
    <source>
        <dbReference type="Pfam" id="PF12894"/>
    </source>
</evidence>
<dbReference type="Gene3D" id="2.130.10.10">
    <property type="entry name" value="YVTN repeat-like/Quinoprotein amine dehydrogenase"/>
    <property type="match status" value="1"/>
</dbReference>
<dbReference type="Pfam" id="PF12894">
    <property type="entry name" value="ANAPC4_WD40"/>
    <property type="match status" value="1"/>
</dbReference>
<keyword evidence="3" id="KW-0498">Mitosis</keyword>
<evidence type="ECO:0000256" key="1">
    <source>
        <dbReference type="ARBA" id="ARBA00016067"/>
    </source>
</evidence>
<evidence type="ECO:0000256" key="5">
    <source>
        <dbReference type="ARBA" id="ARBA00023306"/>
    </source>
</evidence>
<keyword evidence="5" id="KW-0131">Cell cycle</keyword>
<keyword evidence="10" id="KW-1185">Reference proteome</keyword>
<keyword evidence="4" id="KW-0833">Ubl conjugation pathway</keyword>
<feature type="compositionally biased region" description="Acidic residues" evidence="6">
    <location>
        <begin position="177"/>
        <end position="191"/>
    </location>
</feature>
<dbReference type="GO" id="GO:0005680">
    <property type="term" value="C:anaphase-promoting complex"/>
    <property type="evidence" value="ECO:0007669"/>
    <property type="project" value="InterPro"/>
</dbReference>
<dbReference type="InterPro" id="IPR036322">
    <property type="entry name" value="WD40_repeat_dom_sf"/>
</dbReference>
<dbReference type="PANTHER" id="PTHR13260">
    <property type="entry name" value="ANAPHASE PROMOTING COMPLEX SUBUNIT 4 APC4"/>
    <property type="match status" value="1"/>
</dbReference>
<gene>
    <name evidence="9" type="ORF">DAPK24_038950</name>
</gene>
<sequence>MSLGTAKLPHQLSNSSCFTICPQMDLLSFQLNDTVIWIYRQGNEKVWDIDINSLKTDDEEINGTQQKLINLVWKPDGKRIAIASNNGNLYLFNAMQGNLIRKLKLNTEISCLTWNECKISHTKAKSKGVDGIIDTIDIIGSMPALRSSIGNVKGMSNKKNPDSNTHTNINTGLKFIDDEDDDYPHDEEDDKDDKSLNVILAGSNDGSLTYIFGNIFVIDDICINNNFNNSKIIEIIPNKSLTYQYVLAESEAGFSVSKLSTQFIYNDKIMNKVLMISSKLLNVMLYLKRATKKLDNKYKLYMDYTIRIIELLRGEIAEDEENNISDENNIKFESNNTDPIYDLYDLLLTGSLSNATKKWLTDYLSDRGIKRWSKLGSTYFNNARITIYNHIISSLHHFFIYLTDLKGLTQYDINRNFEYTDQIDECIKICQTFMKYAYQFMIELKENEQHFEQSIIWLSNILSEITTDEKVNITFKTNDITKFLIFISSKLNSIESKNDDTQIDIHDGDNDYSKINKFTNVLNIKLNNLFEKIKRDVKEEIIMEKSIILTKQPDVNKEYKFKIFDTHGFLYTTKNSHIIMHRFDLGTLHVTYFEFKINTVFEIIDIEMVSADMFSILYENVAIFYQTSYGDKSLTIACTYNLEKITNSEEMMNFKSGYLAVNKTGKSFCVLDSERKRYLWLQTFL</sequence>
<dbReference type="InterPro" id="IPR024789">
    <property type="entry name" value="APC4"/>
</dbReference>
<evidence type="ECO:0000256" key="2">
    <source>
        <dbReference type="ARBA" id="ARBA00022618"/>
    </source>
</evidence>
<dbReference type="AlphaFoldDB" id="A0AAV5R710"/>
<name>A0AAV5R710_PICKL</name>
<accession>A0AAV5R710</accession>
<feature type="domain" description="Anaphase-promoting complex subunit 4 long" evidence="8">
    <location>
        <begin position="258"/>
        <end position="467"/>
    </location>
</feature>
<keyword evidence="2" id="KW-0132">Cell division</keyword>
<evidence type="ECO:0000313" key="10">
    <source>
        <dbReference type="Proteomes" id="UP001378960"/>
    </source>
</evidence>
<dbReference type="GO" id="GO:0051301">
    <property type="term" value="P:cell division"/>
    <property type="evidence" value="ECO:0007669"/>
    <property type="project" value="UniProtKB-KW"/>
</dbReference>
<dbReference type="Pfam" id="PF12896">
    <property type="entry name" value="ANAPC4"/>
    <property type="match status" value="1"/>
</dbReference>
<dbReference type="InterPro" id="IPR024977">
    <property type="entry name" value="Apc4-like_WD40_dom"/>
</dbReference>
<dbReference type="PANTHER" id="PTHR13260:SF0">
    <property type="entry name" value="ANAPHASE-PROMOTING COMPLEX SUBUNIT 4"/>
    <property type="match status" value="1"/>
</dbReference>
<proteinExistence type="predicted"/>
<evidence type="ECO:0000256" key="6">
    <source>
        <dbReference type="SAM" id="MobiDB-lite"/>
    </source>
</evidence>